<dbReference type="Proteomes" id="UP000507245">
    <property type="component" value="Unassembled WGS sequence"/>
</dbReference>
<proteinExistence type="predicted"/>
<keyword evidence="2" id="KW-1185">Reference proteome</keyword>
<organism evidence="1 2">
    <name type="scientific">Prunus armeniaca</name>
    <name type="common">Apricot</name>
    <name type="synonym">Armeniaca vulgaris</name>
    <dbReference type="NCBI Taxonomy" id="36596"/>
    <lineage>
        <taxon>Eukaryota</taxon>
        <taxon>Viridiplantae</taxon>
        <taxon>Streptophyta</taxon>
        <taxon>Embryophyta</taxon>
        <taxon>Tracheophyta</taxon>
        <taxon>Spermatophyta</taxon>
        <taxon>Magnoliopsida</taxon>
        <taxon>eudicotyledons</taxon>
        <taxon>Gunneridae</taxon>
        <taxon>Pentapetalae</taxon>
        <taxon>rosids</taxon>
        <taxon>fabids</taxon>
        <taxon>Rosales</taxon>
        <taxon>Rosaceae</taxon>
        <taxon>Amygdaloideae</taxon>
        <taxon>Amygdaleae</taxon>
        <taxon>Prunus</taxon>
    </lineage>
</organism>
<reference evidence="2" key="1">
    <citation type="journal article" date="2020" name="Genome Biol.">
        <title>Gamete binning: chromosome-level and haplotype-resolved genome assembly enabled by high-throughput single-cell sequencing of gamete genomes.</title>
        <authorList>
            <person name="Campoy J.A."/>
            <person name="Sun H."/>
            <person name="Goel M."/>
            <person name="Jiao W.-B."/>
            <person name="Folz-Donahue K."/>
            <person name="Wang N."/>
            <person name="Rubio M."/>
            <person name="Liu C."/>
            <person name="Kukat C."/>
            <person name="Ruiz D."/>
            <person name="Huettel B."/>
            <person name="Schneeberger K."/>
        </authorList>
    </citation>
    <scope>NUCLEOTIDE SEQUENCE [LARGE SCALE GENOMIC DNA]</scope>
    <source>
        <strain evidence="2">cv. Rojo Pasion</strain>
    </source>
</reference>
<evidence type="ECO:0000313" key="2">
    <source>
        <dbReference type="Proteomes" id="UP000507245"/>
    </source>
</evidence>
<protein>
    <submittedName>
        <fullName evidence="1">Uncharacterized protein</fullName>
    </submittedName>
</protein>
<accession>A0A6J5WSW4</accession>
<name>A0A6J5WSW4_PRUAR</name>
<evidence type="ECO:0000313" key="1">
    <source>
        <dbReference type="EMBL" id="CAB4302304.1"/>
    </source>
</evidence>
<dbReference type="EMBL" id="CAEKKB010000003">
    <property type="protein sequence ID" value="CAB4302304.1"/>
    <property type="molecule type" value="Genomic_DNA"/>
</dbReference>
<dbReference type="AlphaFoldDB" id="A0A6J5WSW4"/>
<sequence>MYVFPKAFGFSLAREERLALGLGFGYRLCPLAAVVVKLLLPTLHHPPLSCSSLSSVCSLEIVSLCGRLGLWWVAHHLARGFSDETVWLGGSVMVS</sequence>
<gene>
    <name evidence="1" type="ORF">ORAREDHAP_LOCUS17984</name>
</gene>